<organism evidence="1 2">
    <name type="scientific">Brachionus plicatilis</name>
    <name type="common">Marine rotifer</name>
    <name type="synonym">Brachionus muelleri</name>
    <dbReference type="NCBI Taxonomy" id="10195"/>
    <lineage>
        <taxon>Eukaryota</taxon>
        <taxon>Metazoa</taxon>
        <taxon>Spiralia</taxon>
        <taxon>Gnathifera</taxon>
        <taxon>Rotifera</taxon>
        <taxon>Eurotatoria</taxon>
        <taxon>Monogononta</taxon>
        <taxon>Pseudotrocha</taxon>
        <taxon>Ploima</taxon>
        <taxon>Brachionidae</taxon>
        <taxon>Brachionus</taxon>
    </lineage>
</organism>
<proteinExistence type="predicted"/>
<reference evidence="1 2" key="1">
    <citation type="journal article" date="2018" name="Sci. Rep.">
        <title>Genomic signatures of local adaptation to the degree of environmental predictability in rotifers.</title>
        <authorList>
            <person name="Franch-Gras L."/>
            <person name="Hahn C."/>
            <person name="Garcia-Roger E.M."/>
            <person name="Carmona M.J."/>
            <person name="Serra M."/>
            <person name="Gomez A."/>
        </authorList>
    </citation>
    <scope>NUCLEOTIDE SEQUENCE [LARGE SCALE GENOMIC DNA]</scope>
    <source>
        <strain evidence="1">HYR1</strain>
    </source>
</reference>
<evidence type="ECO:0000313" key="2">
    <source>
        <dbReference type="Proteomes" id="UP000276133"/>
    </source>
</evidence>
<dbReference type="EMBL" id="REGN01000879">
    <property type="protein sequence ID" value="RNA38390.1"/>
    <property type="molecule type" value="Genomic_DNA"/>
</dbReference>
<gene>
    <name evidence="1" type="ORF">BpHYR1_017157</name>
</gene>
<sequence>MVVLSVKTIFDTIQGISRIYCRHLIIIKSVKRQSVITSWEEVMCFLSTVQASIFLREDIFVVVALSSVSEQLGSN</sequence>
<accession>A0A3M7SRX7</accession>
<name>A0A3M7SRX7_BRAPC</name>
<dbReference type="AlphaFoldDB" id="A0A3M7SRX7"/>
<protein>
    <submittedName>
        <fullName evidence="1">Uncharacterized protein</fullName>
    </submittedName>
</protein>
<keyword evidence="2" id="KW-1185">Reference proteome</keyword>
<evidence type="ECO:0000313" key="1">
    <source>
        <dbReference type="EMBL" id="RNA38390.1"/>
    </source>
</evidence>
<comment type="caution">
    <text evidence="1">The sequence shown here is derived from an EMBL/GenBank/DDBJ whole genome shotgun (WGS) entry which is preliminary data.</text>
</comment>
<dbReference type="Proteomes" id="UP000276133">
    <property type="component" value="Unassembled WGS sequence"/>
</dbReference>